<evidence type="ECO:0000313" key="3">
    <source>
        <dbReference type="Proteomes" id="UP000559256"/>
    </source>
</evidence>
<evidence type="ECO:0000256" key="1">
    <source>
        <dbReference type="SAM" id="MobiDB-lite"/>
    </source>
</evidence>
<name>A0A8H5CDB8_9AGAR</name>
<dbReference type="EMBL" id="JAACJM010000182">
    <property type="protein sequence ID" value="KAF5339707.1"/>
    <property type="molecule type" value="Genomic_DNA"/>
</dbReference>
<gene>
    <name evidence="2" type="ORF">D9758_014885</name>
</gene>
<feature type="compositionally biased region" description="Low complexity" evidence="1">
    <location>
        <begin position="1"/>
        <end position="15"/>
    </location>
</feature>
<proteinExistence type="predicted"/>
<dbReference type="Proteomes" id="UP000559256">
    <property type="component" value="Unassembled WGS sequence"/>
</dbReference>
<dbReference type="AlphaFoldDB" id="A0A8H5CDB8"/>
<feature type="region of interest" description="Disordered" evidence="1">
    <location>
        <begin position="1"/>
        <end position="39"/>
    </location>
</feature>
<evidence type="ECO:0000313" key="2">
    <source>
        <dbReference type="EMBL" id="KAF5339707.1"/>
    </source>
</evidence>
<sequence>MSSNLHPNPNSSSDDGFPKDSSDSSPPTSGERYRYRDTNNLGITSVNSVETFYADMNPNLDGRASTCWTSQAPVTTTAQEPNHPALHTYPPRSRYQDATLTSVNSSERFDAHINVNADEDSSGSDQNALYSYPPVPRFGQSWASQSSPDQSSYDTYVRSHLVPYFQDQITPSLSDIRDKVEGRVAAWRGSRILRRKGLITTLGAGDWRSVDGVDVDVETEYYDSEDEDFLVVSRARRPDTAPELDVPSRFWEDISSD</sequence>
<reference evidence="2 3" key="1">
    <citation type="journal article" date="2020" name="ISME J.">
        <title>Uncovering the hidden diversity of litter-decomposition mechanisms in mushroom-forming fungi.</title>
        <authorList>
            <person name="Floudas D."/>
            <person name="Bentzer J."/>
            <person name="Ahren D."/>
            <person name="Johansson T."/>
            <person name="Persson P."/>
            <person name="Tunlid A."/>
        </authorList>
    </citation>
    <scope>NUCLEOTIDE SEQUENCE [LARGE SCALE GENOMIC DNA]</scope>
    <source>
        <strain evidence="2 3">CBS 291.85</strain>
    </source>
</reference>
<protein>
    <submittedName>
        <fullName evidence="2">Uncharacterized protein</fullName>
    </submittedName>
</protein>
<organism evidence="2 3">
    <name type="scientific">Tetrapyrgos nigripes</name>
    <dbReference type="NCBI Taxonomy" id="182062"/>
    <lineage>
        <taxon>Eukaryota</taxon>
        <taxon>Fungi</taxon>
        <taxon>Dikarya</taxon>
        <taxon>Basidiomycota</taxon>
        <taxon>Agaricomycotina</taxon>
        <taxon>Agaricomycetes</taxon>
        <taxon>Agaricomycetidae</taxon>
        <taxon>Agaricales</taxon>
        <taxon>Marasmiineae</taxon>
        <taxon>Marasmiaceae</taxon>
        <taxon>Tetrapyrgos</taxon>
    </lineage>
</organism>
<comment type="caution">
    <text evidence="2">The sequence shown here is derived from an EMBL/GenBank/DDBJ whole genome shotgun (WGS) entry which is preliminary data.</text>
</comment>
<accession>A0A8H5CDB8</accession>
<keyword evidence="3" id="KW-1185">Reference proteome</keyword>